<keyword evidence="1" id="KW-1133">Transmembrane helix</keyword>
<protein>
    <recommendedName>
        <fullName evidence="4">Signal transduction histidine kinase subgroup 3 dimerisation and phosphoacceptor domain-containing protein</fullName>
    </recommendedName>
</protein>
<dbReference type="EMBL" id="BMIP01000020">
    <property type="protein sequence ID" value="GGD85099.1"/>
    <property type="molecule type" value="Genomic_DNA"/>
</dbReference>
<evidence type="ECO:0000313" key="3">
    <source>
        <dbReference type="Proteomes" id="UP000612349"/>
    </source>
</evidence>
<gene>
    <name evidence="2" type="ORF">GCM10010990_38880</name>
</gene>
<organism evidence="2 3">
    <name type="scientific">Croceicoccus mobilis</name>
    <dbReference type="NCBI Taxonomy" id="1703339"/>
    <lineage>
        <taxon>Bacteria</taxon>
        <taxon>Pseudomonadati</taxon>
        <taxon>Pseudomonadota</taxon>
        <taxon>Alphaproteobacteria</taxon>
        <taxon>Sphingomonadales</taxon>
        <taxon>Erythrobacteraceae</taxon>
        <taxon>Croceicoccus</taxon>
    </lineage>
</organism>
<feature type="transmembrane region" description="Helical" evidence="1">
    <location>
        <begin position="102"/>
        <end position="119"/>
    </location>
</feature>
<evidence type="ECO:0000256" key="1">
    <source>
        <dbReference type="SAM" id="Phobius"/>
    </source>
</evidence>
<keyword evidence="1" id="KW-0812">Transmembrane</keyword>
<comment type="caution">
    <text evidence="2">The sequence shown here is derived from an EMBL/GenBank/DDBJ whole genome shotgun (WGS) entry which is preliminary data.</text>
</comment>
<proteinExistence type="predicted"/>
<name>A0A916ZAY6_9SPHN</name>
<keyword evidence="1" id="KW-0472">Membrane</keyword>
<feature type="transmembrane region" description="Helical" evidence="1">
    <location>
        <begin position="48"/>
        <end position="67"/>
    </location>
</feature>
<dbReference type="Proteomes" id="UP000612349">
    <property type="component" value="Unassembled WGS sequence"/>
</dbReference>
<accession>A0A916ZAY6</accession>
<feature type="transmembrane region" description="Helical" evidence="1">
    <location>
        <begin position="18"/>
        <end position="36"/>
    </location>
</feature>
<sequence length="398" mass="44616">MPVGQIARRTFAHRSIRVIALSRLAIAVLFGVWVRIDPMQPVRYPDAGLLLFEGYVLYSLALLLVAWRNWWLDFRLSGPAYVGDCLIFLTALFFTQSRETDLISPFTTFFVYLVLAAVLRWQGRHALSATLALAAAFTLTGFGMAFYGIDIDTMNFVRRASFMGVLAILLTWFARERGIVNAPRFHPMAEHEEPDMMEQALQYAMRNMDASGAALRWARLEEPGITLAGAGLLRDSSGLFPPFLSNPDENAVPVLFDLRRDRAIGYYEGRLTLFDDCGEVPVLLNALGISEGLSLPLPGSMGCGELVLVGIEGMCVDHVLFGRHIAREITRILDEEENRAAARERELMHERSSIARDLHDSVVQSSRWPGRSSALPRWAERARKRRTFRPSLTISAIA</sequence>
<feature type="transmembrane region" description="Helical" evidence="1">
    <location>
        <begin position="79"/>
        <end position="96"/>
    </location>
</feature>
<evidence type="ECO:0008006" key="4">
    <source>
        <dbReference type="Google" id="ProtNLM"/>
    </source>
</evidence>
<reference evidence="2" key="2">
    <citation type="submission" date="2020-09" db="EMBL/GenBank/DDBJ databases">
        <authorList>
            <person name="Sun Q."/>
            <person name="Zhou Y."/>
        </authorList>
    </citation>
    <scope>NUCLEOTIDE SEQUENCE</scope>
    <source>
        <strain evidence="2">CGMCC 1.15360</strain>
    </source>
</reference>
<feature type="transmembrane region" description="Helical" evidence="1">
    <location>
        <begin position="155"/>
        <end position="174"/>
    </location>
</feature>
<keyword evidence="3" id="KW-1185">Reference proteome</keyword>
<evidence type="ECO:0000313" key="2">
    <source>
        <dbReference type="EMBL" id="GGD85099.1"/>
    </source>
</evidence>
<reference evidence="2" key="1">
    <citation type="journal article" date="2014" name="Int. J. Syst. Evol. Microbiol.">
        <title>Complete genome sequence of Corynebacterium casei LMG S-19264T (=DSM 44701T), isolated from a smear-ripened cheese.</title>
        <authorList>
            <consortium name="US DOE Joint Genome Institute (JGI-PGF)"/>
            <person name="Walter F."/>
            <person name="Albersmeier A."/>
            <person name="Kalinowski J."/>
            <person name="Ruckert C."/>
        </authorList>
    </citation>
    <scope>NUCLEOTIDE SEQUENCE</scope>
    <source>
        <strain evidence="2">CGMCC 1.15360</strain>
    </source>
</reference>
<feature type="transmembrane region" description="Helical" evidence="1">
    <location>
        <begin position="126"/>
        <end position="149"/>
    </location>
</feature>
<dbReference type="AlphaFoldDB" id="A0A916ZAY6"/>